<dbReference type="EMBL" id="PGGS01000223">
    <property type="protein sequence ID" value="PNH06648.1"/>
    <property type="molecule type" value="Genomic_DNA"/>
</dbReference>
<proteinExistence type="predicted"/>
<dbReference type="InterPro" id="IPR023296">
    <property type="entry name" value="Glyco_hydro_beta-prop_sf"/>
</dbReference>
<name>A0A2J8A2D4_9CHLO</name>
<reference evidence="2 3" key="1">
    <citation type="journal article" date="2017" name="Mol. Biol. Evol.">
        <title>The 4-celled Tetrabaena socialis nuclear genome reveals the essential components for genetic control of cell number at the origin of multicellularity in the volvocine lineage.</title>
        <authorList>
            <person name="Featherston J."/>
            <person name="Arakaki Y."/>
            <person name="Hanschen E.R."/>
            <person name="Ferris P.J."/>
            <person name="Michod R.E."/>
            <person name="Olson B.J.S.C."/>
            <person name="Nozaki H."/>
            <person name="Durand P.M."/>
        </authorList>
    </citation>
    <scope>NUCLEOTIDE SEQUENCE [LARGE SCALE GENOMIC DNA]</scope>
    <source>
        <strain evidence="2 3">NIES-571</strain>
    </source>
</reference>
<evidence type="ECO:0000256" key="1">
    <source>
        <dbReference type="SAM" id="MobiDB-lite"/>
    </source>
</evidence>
<sequence>MLHAHPPPDDPDLLRWVKHPRPWLEAPPPELAPSYNCFRDPFVLQRPAGLRKHGGGGDGDYNSGGGSGGGDGGGGSRLGGGGRGTDEWVVAVGSGRGDPADPSARGCVLVYHSRRLEEAWCILVTLFLPDEARRKARAGPRPAASAVATHSGPPPPAGGPAAAPRATAGPVAAAERARTAAAASTGEAADASVASTAATFAAAEPSATATIMGTTADAEADDADGGEAFSTLFSVSPGVCGSLYWLGRWPGPGTGAERAEAAEAVERGWTAEAAAEAVASGPHAVSGVVGSGGRGGGGCGGGGLGGVRGGGGGGDSSSGCGDGAVGGGRGGGGSGASEEECRWRFELGPAAGPFPLDLGDVLYAPNLMTDQQRPLPELAALRWGDPEGRTDLEGVVLVAGGALRRVLPASATAGWGSRHLDLHVRLAADDARPREDAYDAGGGGGASYDSAHGTWLLLIESGPGGGGGDGGGDAAVLSYSFSERELAATVGPAAAIRALLDVSVPLLKRVPEPHGGAAPASSPGCGAAAQPSGAAAAAAATGYPAAAAAAAAGGLPAGCRRVGGVLAGQHAGGALEVRLLLDHSVLEVFALSSGEALTTRVNPPPEERGRGVDEVPAVEQAGECRWRFELGPAAGPFPLDLGDVLYAPNLMTDQQRPLPELAALRWGDPEGRTDLEGVVLVAGGALRRVLPASATAGWGSRHLDLHVRLAADDARPREDAYDAGGGGGASYDSAHGTWLLLIESGPGGGGGDGGGDAAVLSYSFSERELAATVGPAAAIRALLDVSVPLLKRVPEPHGGAAPASSPGCGAAAQPSGAAAAAAATGYPAAAAAAAAGGLPAGCRRVGGVLAGQHAGGALEVRLLLDHSVLEVFALSSGEALTTRVNPPPEERGRGVDEVPAVEQAGRIFICSTLTTPRKARMAMRTKST</sequence>
<feature type="compositionally biased region" description="Low complexity" evidence="1">
    <location>
        <begin position="159"/>
        <end position="170"/>
    </location>
</feature>
<gene>
    <name evidence="2" type="ORF">TSOC_006948</name>
</gene>
<dbReference type="Gene3D" id="2.60.120.560">
    <property type="entry name" value="Exo-inulinase, domain 1"/>
    <property type="match status" value="2"/>
</dbReference>
<dbReference type="InterPro" id="IPR050551">
    <property type="entry name" value="Fructan_Metab_Enzymes"/>
</dbReference>
<feature type="compositionally biased region" description="Gly residues" evidence="1">
    <location>
        <begin position="56"/>
        <end position="83"/>
    </location>
</feature>
<accession>A0A2J8A2D4</accession>
<protein>
    <recommendedName>
        <fullName evidence="4">Glycosyl hydrolase family 32 C-terminal domain-containing protein</fullName>
    </recommendedName>
</protein>
<comment type="caution">
    <text evidence="2">The sequence shown here is derived from an EMBL/GenBank/DDBJ whole genome shotgun (WGS) entry which is preliminary data.</text>
</comment>
<dbReference type="Proteomes" id="UP000236333">
    <property type="component" value="Unassembled WGS sequence"/>
</dbReference>
<dbReference type="AlphaFoldDB" id="A0A2J8A2D4"/>
<evidence type="ECO:0000313" key="2">
    <source>
        <dbReference type="EMBL" id="PNH06648.1"/>
    </source>
</evidence>
<feature type="region of interest" description="Disordered" evidence="1">
    <location>
        <begin position="138"/>
        <end position="170"/>
    </location>
</feature>
<dbReference type="Gene3D" id="2.115.10.20">
    <property type="entry name" value="Glycosyl hydrolase domain, family 43"/>
    <property type="match status" value="1"/>
</dbReference>
<dbReference type="PANTHER" id="PTHR31953">
    <property type="entry name" value="BETA-FRUCTOFURANOSIDASE, INSOLUBLE ISOENZYME CWINV1-RELATED"/>
    <property type="match status" value="1"/>
</dbReference>
<feature type="region of interest" description="Disordered" evidence="1">
    <location>
        <begin position="48"/>
        <end position="87"/>
    </location>
</feature>
<keyword evidence="3" id="KW-1185">Reference proteome</keyword>
<evidence type="ECO:0008006" key="4">
    <source>
        <dbReference type="Google" id="ProtNLM"/>
    </source>
</evidence>
<organism evidence="2 3">
    <name type="scientific">Tetrabaena socialis</name>
    <dbReference type="NCBI Taxonomy" id="47790"/>
    <lineage>
        <taxon>Eukaryota</taxon>
        <taxon>Viridiplantae</taxon>
        <taxon>Chlorophyta</taxon>
        <taxon>core chlorophytes</taxon>
        <taxon>Chlorophyceae</taxon>
        <taxon>CS clade</taxon>
        <taxon>Chlamydomonadales</taxon>
        <taxon>Tetrabaenaceae</taxon>
        <taxon>Tetrabaena</taxon>
    </lineage>
</organism>
<feature type="compositionally biased region" description="Low complexity" evidence="1">
    <location>
        <begin position="139"/>
        <end position="148"/>
    </location>
</feature>
<evidence type="ECO:0000313" key="3">
    <source>
        <dbReference type="Proteomes" id="UP000236333"/>
    </source>
</evidence>